<evidence type="ECO:0000313" key="1">
    <source>
        <dbReference type="EMBL" id="KAA8517529.1"/>
    </source>
</evidence>
<dbReference type="EMBL" id="CM018051">
    <property type="protein sequence ID" value="KAA8517529.1"/>
    <property type="molecule type" value="Genomic_DNA"/>
</dbReference>
<organism evidence="1 2">
    <name type="scientific">Nyssa sinensis</name>
    <dbReference type="NCBI Taxonomy" id="561372"/>
    <lineage>
        <taxon>Eukaryota</taxon>
        <taxon>Viridiplantae</taxon>
        <taxon>Streptophyta</taxon>
        <taxon>Embryophyta</taxon>
        <taxon>Tracheophyta</taxon>
        <taxon>Spermatophyta</taxon>
        <taxon>Magnoliopsida</taxon>
        <taxon>eudicotyledons</taxon>
        <taxon>Gunneridae</taxon>
        <taxon>Pentapetalae</taxon>
        <taxon>asterids</taxon>
        <taxon>Cornales</taxon>
        <taxon>Nyssaceae</taxon>
        <taxon>Nyssa</taxon>
    </lineage>
</organism>
<keyword evidence="2" id="KW-1185">Reference proteome</keyword>
<proteinExistence type="predicted"/>
<protein>
    <submittedName>
        <fullName evidence="1">Uncharacterized protein</fullName>
    </submittedName>
</protein>
<reference evidence="1 2" key="1">
    <citation type="submission" date="2019-09" db="EMBL/GenBank/DDBJ databases">
        <title>A chromosome-level genome assembly of the Chinese tupelo Nyssa sinensis.</title>
        <authorList>
            <person name="Yang X."/>
            <person name="Kang M."/>
            <person name="Yang Y."/>
            <person name="Xiong H."/>
            <person name="Wang M."/>
            <person name="Zhang Z."/>
            <person name="Wang Z."/>
            <person name="Wu H."/>
            <person name="Ma T."/>
            <person name="Liu J."/>
            <person name="Xi Z."/>
        </authorList>
    </citation>
    <scope>NUCLEOTIDE SEQUENCE [LARGE SCALE GENOMIC DNA]</scope>
    <source>
        <strain evidence="1">J267</strain>
        <tissue evidence="1">Leaf</tissue>
    </source>
</reference>
<sequence length="85" mass="9241">MGKYSSSVTVAGEGDQSCWIVAENMLIQNSARRRLASHCDSDYRLVGVVRPSSFVFISVLISVQLGSDLVGFGPDHVKIEKRVGI</sequence>
<dbReference type="AlphaFoldDB" id="A0A5J4ZHH1"/>
<gene>
    <name evidence="1" type="ORF">F0562_017841</name>
</gene>
<accession>A0A5J4ZHH1</accession>
<evidence type="ECO:0000313" key="2">
    <source>
        <dbReference type="Proteomes" id="UP000325577"/>
    </source>
</evidence>
<name>A0A5J4ZHH1_9ASTE</name>
<dbReference type="Proteomes" id="UP000325577">
    <property type="component" value="Linkage Group LG8"/>
</dbReference>